<evidence type="ECO:0000256" key="4">
    <source>
        <dbReference type="ARBA" id="ARBA00022722"/>
    </source>
</evidence>
<evidence type="ECO:0000256" key="13">
    <source>
        <dbReference type="PIRNR" id="PIRNR000977"/>
    </source>
</evidence>
<keyword evidence="4 13" id="KW-0540">Nuclease</keyword>
<evidence type="ECO:0000256" key="9">
    <source>
        <dbReference type="ARBA" id="ARBA00022842"/>
    </source>
</evidence>
<evidence type="ECO:0000256" key="11">
    <source>
        <dbReference type="ARBA" id="ARBA00023204"/>
    </source>
</evidence>
<dbReference type="InterPro" id="IPR038649">
    <property type="entry name" value="EXOI_SH3_sf"/>
</dbReference>
<evidence type="ECO:0000256" key="7">
    <source>
        <dbReference type="ARBA" id="ARBA00022801"/>
    </source>
</evidence>
<keyword evidence="7 13" id="KW-0378">Hydrolase</keyword>
<keyword evidence="11 13" id="KW-0234">DNA repair</keyword>
<accession>A0A2W4QL33</accession>
<dbReference type="Gene3D" id="1.20.1280.70">
    <property type="entry name" value="Exonuclease ExoI, domain 3"/>
    <property type="match status" value="1"/>
</dbReference>
<comment type="catalytic activity">
    <reaction evidence="1 13">
        <text>Exonucleolytic cleavage in the 3'- to 5'-direction to yield nucleoside 5'-phosphates.</text>
        <dbReference type="EC" id="3.1.11.1"/>
    </reaction>
</comment>
<dbReference type="InterPro" id="IPR034747">
    <property type="entry name" value="EXOI_SH3"/>
</dbReference>
<evidence type="ECO:0000256" key="2">
    <source>
        <dbReference type="ARBA" id="ARBA00012108"/>
    </source>
</evidence>
<dbReference type="PIRSF" id="PIRSF000977">
    <property type="entry name" value="Exodeoxyribonuclease_I"/>
    <property type="match status" value="1"/>
</dbReference>
<evidence type="ECO:0000256" key="6">
    <source>
        <dbReference type="ARBA" id="ARBA00022763"/>
    </source>
</evidence>
<feature type="binding site" evidence="15">
    <location>
        <position position="181"/>
    </location>
    <ligand>
        <name>Mg(2+)</name>
        <dbReference type="ChEBI" id="CHEBI:18420"/>
        <label>2</label>
    </ligand>
</feature>
<evidence type="ECO:0000256" key="14">
    <source>
        <dbReference type="PIRSR" id="PIRSR000977-1"/>
    </source>
</evidence>
<dbReference type="PROSITE" id="PS51785">
    <property type="entry name" value="EXOI_C"/>
    <property type="match status" value="1"/>
</dbReference>
<keyword evidence="9 15" id="KW-0460">Magnesium</keyword>
<organism evidence="18 19">
    <name type="scientific">Candidatus Methylumidiphilus alinenensis</name>
    <dbReference type="NCBI Taxonomy" id="2202197"/>
    <lineage>
        <taxon>Bacteria</taxon>
        <taxon>Pseudomonadati</taxon>
        <taxon>Pseudomonadota</taxon>
        <taxon>Gammaproteobacteria</taxon>
        <taxon>Methylococcales</taxon>
        <taxon>Candidatus Methylumidiphilus</taxon>
    </lineage>
</organism>
<evidence type="ECO:0000256" key="8">
    <source>
        <dbReference type="ARBA" id="ARBA00022839"/>
    </source>
</evidence>
<dbReference type="Gene3D" id="3.30.420.10">
    <property type="entry name" value="Ribonuclease H-like superfamily/Ribonuclease H"/>
    <property type="match status" value="1"/>
</dbReference>
<dbReference type="SUPFAM" id="SSF53098">
    <property type="entry name" value="Ribonuclease H-like"/>
    <property type="match status" value="1"/>
</dbReference>
<evidence type="ECO:0000313" key="19">
    <source>
        <dbReference type="Proteomes" id="UP000249396"/>
    </source>
</evidence>
<feature type="domain" description="ExoI C-terminal" evidence="17">
    <location>
        <begin position="355"/>
        <end position="478"/>
    </location>
</feature>
<reference evidence="18 19" key="1">
    <citation type="journal article" date="2018" name="Aquat. Microb. Ecol.">
        <title>Gammaproteobacterial methanotrophs dominate.</title>
        <authorList>
            <person name="Rissanen A.J."/>
            <person name="Saarenheimo J."/>
            <person name="Tiirola M."/>
            <person name="Peura S."/>
            <person name="Aalto S.L."/>
            <person name="Karvinen A."/>
            <person name="Nykanen H."/>
        </authorList>
    </citation>
    <scope>NUCLEOTIDE SEQUENCE [LARGE SCALE GENOMIC DNA]</scope>
    <source>
        <strain evidence="18">AMbin10</strain>
    </source>
</reference>
<gene>
    <name evidence="18" type="ORF">DM484_23800</name>
</gene>
<dbReference type="NCBIfam" id="NF008746">
    <property type="entry name" value="PRK11779.1"/>
    <property type="match status" value="1"/>
</dbReference>
<dbReference type="Pfam" id="PF08411">
    <property type="entry name" value="ExoI_SH3"/>
    <property type="match status" value="1"/>
</dbReference>
<evidence type="ECO:0000256" key="12">
    <source>
        <dbReference type="ARBA" id="ARBA00046792"/>
    </source>
</evidence>
<comment type="subunit">
    <text evidence="12">Monomer. Interacts with ssb (via C-terminus); this interaction stimulates the exonuclease activity by recruiting the enzyme to its substrate.</text>
</comment>
<comment type="cofactor">
    <cofactor evidence="15">
        <name>Mg(2+)</name>
        <dbReference type="ChEBI" id="CHEBI:18420"/>
    </cofactor>
    <text evidence="15">Binds 2 Mg(2+) ions per monomer.</text>
</comment>
<evidence type="ECO:0000256" key="5">
    <source>
        <dbReference type="ARBA" id="ARBA00022723"/>
    </source>
</evidence>
<sequence length="479" mass="54264">MAETSLYWHDYETFGTDPRRDAPVQFAGLRTDEELNLRGEPLVIYCRPPLDRLPSPEACLITGITPQKAWSEGVCEAQFIAAIHAELSSPGTCGLGYNTLRFDDEVTRNCLYRNFYDPYEREWRNGNSRWDIIDMVRLTAALRPEGMAWPQGLDGKPSFRLELLTLANGIGHSGAHDALADVKATIGLASLVKKRQPRLYDFVWRNRGKHEAAALLNVNSFEPVLHVSRQYPAERGCIAMVVALARHLTNQNEIIVFDLSADPLPLLDLSVEEIRARLFTRTADLPEGVGRIPLKTVHLNKCPILVPVKTMRPADAERLNIDPASCLSNLQRLKVAAGLTAKLEEVFTRPQPENPETDPDLMIYSGGFFSHADKNKLSRLREMPPQQLALTKPVFDDRRLPEMFFRYRARNYPQTLTADEQVRWEAFRKARLTDKNVGGGLVISEYEGQLAQLEAQAEIKPRDREIVDQLREWGRELLA</sequence>
<proteinExistence type="predicted"/>
<dbReference type="PROSITE" id="PS51784">
    <property type="entry name" value="EXOI_SH3"/>
    <property type="match status" value="1"/>
</dbReference>
<evidence type="ECO:0000259" key="17">
    <source>
        <dbReference type="PROSITE" id="PS51785"/>
    </source>
</evidence>
<dbReference type="Pfam" id="PF26016">
    <property type="entry name" value="ExoI_C"/>
    <property type="match status" value="1"/>
</dbReference>
<dbReference type="AlphaFoldDB" id="A0A2W4QL33"/>
<feature type="binding site" evidence="14">
    <location>
        <position position="12"/>
    </location>
    <ligand>
        <name>substrate</name>
    </ligand>
</feature>
<keyword evidence="6 13" id="KW-0227">DNA damage</keyword>
<keyword evidence="5 15" id="KW-0479">Metal-binding</keyword>
<dbReference type="SMART" id="SM00479">
    <property type="entry name" value="EXOIII"/>
    <property type="match status" value="1"/>
</dbReference>
<dbReference type="GO" id="GO:0046872">
    <property type="term" value="F:metal ion binding"/>
    <property type="evidence" value="ECO:0007669"/>
    <property type="project" value="UniProtKB-KW"/>
</dbReference>
<dbReference type="EC" id="3.1.11.1" evidence="2 13"/>
<protein>
    <recommendedName>
        <fullName evidence="3 13">Exodeoxyribonuclease I</fullName>
        <ecNumber evidence="2 13">3.1.11.1</ecNumber>
    </recommendedName>
</protein>
<evidence type="ECO:0000256" key="15">
    <source>
        <dbReference type="PIRSR" id="PIRSR000977-2"/>
    </source>
</evidence>
<dbReference type="GO" id="GO:0008310">
    <property type="term" value="F:single-stranded DNA 3'-5' DNA exonuclease activity"/>
    <property type="evidence" value="ECO:0007669"/>
    <property type="project" value="UniProtKB-EC"/>
</dbReference>
<evidence type="ECO:0000313" key="18">
    <source>
        <dbReference type="EMBL" id="PZN72792.1"/>
    </source>
</evidence>
<dbReference type="InterPro" id="IPR023607">
    <property type="entry name" value="Exodeoxyribonuclease_I"/>
</dbReference>
<dbReference type="Gene3D" id="3.30.1520.20">
    <property type="entry name" value="Exonuclease ExoI, domain 2"/>
    <property type="match status" value="1"/>
</dbReference>
<dbReference type="InterPro" id="IPR058561">
    <property type="entry name" value="Exonuc_1_C"/>
</dbReference>
<dbReference type="InterPro" id="IPR013520">
    <property type="entry name" value="Ribonucl_H"/>
</dbReference>
<name>A0A2W4QL33_9GAMM</name>
<dbReference type="Gene3D" id="1.10.287.1240">
    <property type="match status" value="1"/>
</dbReference>
<feature type="binding site" evidence="15">
    <location>
        <position position="12"/>
    </location>
    <ligand>
        <name>Mg(2+)</name>
        <dbReference type="ChEBI" id="CHEBI:18420"/>
        <label>2</label>
    </ligand>
</feature>
<dbReference type="InterPro" id="IPR036397">
    <property type="entry name" value="RNaseH_sf"/>
</dbReference>
<evidence type="ECO:0000256" key="10">
    <source>
        <dbReference type="ARBA" id="ARBA00023125"/>
    </source>
</evidence>
<dbReference type="Proteomes" id="UP000249396">
    <property type="component" value="Unassembled WGS sequence"/>
</dbReference>
<keyword evidence="10" id="KW-0238">DNA-binding</keyword>
<dbReference type="InterPro" id="IPR013620">
    <property type="entry name" value="Exonuc_1_SH3"/>
</dbReference>
<keyword evidence="8 13" id="KW-0269">Exonuclease</keyword>
<feature type="binding site" evidence="15">
    <location>
        <position position="10"/>
    </location>
    <ligand>
        <name>Mg(2+)</name>
        <dbReference type="ChEBI" id="CHEBI:18420"/>
        <label>1</label>
    </ligand>
</feature>
<evidence type="ECO:0000259" key="16">
    <source>
        <dbReference type="PROSITE" id="PS51784"/>
    </source>
</evidence>
<dbReference type="Pfam" id="PF00929">
    <property type="entry name" value="RNase_T"/>
    <property type="match status" value="1"/>
</dbReference>
<dbReference type="FunFam" id="3.30.420.10:FF:000033">
    <property type="entry name" value="Exodeoxyribonuclease I"/>
    <property type="match status" value="1"/>
</dbReference>
<dbReference type="GO" id="GO:0006281">
    <property type="term" value="P:DNA repair"/>
    <property type="evidence" value="ECO:0007669"/>
    <property type="project" value="UniProtKB-KW"/>
</dbReference>
<feature type="domain" description="ExoI SH3-like" evidence="16">
    <location>
        <begin position="197"/>
        <end position="351"/>
    </location>
</feature>
<feature type="binding site" evidence="14">
    <location>
        <position position="160"/>
    </location>
    <ligand>
        <name>substrate</name>
    </ligand>
</feature>
<dbReference type="EMBL" id="QJPH01000474">
    <property type="protein sequence ID" value="PZN72792.1"/>
    <property type="molecule type" value="Genomic_DNA"/>
</dbReference>
<dbReference type="CDD" id="cd06138">
    <property type="entry name" value="ExoI_N"/>
    <property type="match status" value="1"/>
</dbReference>
<comment type="caution">
    <text evidence="18">The sequence shown here is derived from an EMBL/GenBank/DDBJ whole genome shotgun (WGS) entry which is preliminary data.</text>
</comment>
<dbReference type="GO" id="GO:0003677">
    <property type="term" value="F:DNA binding"/>
    <property type="evidence" value="ECO:0007669"/>
    <property type="project" value="UniProtKB-KW"/>
</dbReference>
<dbReference type="InterPro" id="IPR012337">
    <property type="entry name" value="RNaseH-like_sf"/>
</dbReference>
<evidence type="ECO:0000256" key="1">
    <source>
        <dbReference type="ARBA" id="ARBA00000563"/>
    </source>
</evidence>
<evidence type="ECO:0000256" key="3">
    <source>
        <dbReference type="ARBA" id="ARBA00019900"/>
    </source>
</evidence>